<keyword evidence="11" id="KW-0704">Schiff base</keyword>
<proteinExistence type="inferred from homology"/>
<dbReference type="GO" id="GO:0008295">
    <property type="term" value="P:spermidine biosynthetic process"/>
    <property type="evidence" value="ECO:0007669"/>
    <property type="project" value="UniProtKB-KW"/>
</dbReference>
<organism evidence="15 16">
    <name type="scientific">Linum trigynum</name>
    <dbReference type="NCBI Taxonomy" id="586398"/>
    <lineage>
        <taxon>Eukaryota</taxon>
        <taxon>Viridiplantae</taxon>
        <taxon>Streptophyta</taxon>
        <taxon>Embryophyta</taxon>
        <taxon>Tracheophyta</taxon>
        <taxon>Spermatophyta</taxon>
        <taxon>Magnoliopsida</taxon>
        <taxon>eudicotyledons</taxon>
        <taxon>Gunneridae</taxon>
        <taxon>Pentapetalae</taxon>
        <taxon>rosids</taxon>
        <taxon>fabids</taxon>
        <taxon>Malpighiales</taxon>
        <taxon>Linaceae</taxon>
        <taxon>Linum</taxon>
    </lineage>
</organism>
<dbReference type="GO" id="GO:0004014">
    <property type="term" value="F:adenosylmethionine decarboxylase activity"/>
    <property type="evidence" value="ECO:0007669"/>
    <property type="project" value="UniProtKB-EC"/>
</dbReference>
<evidence type="ECO:0000256" key="7">
    <source>
        <dbReference type="ARBA" id="ARBA00023066"/>
    </source>
</evidence>
<accession>A0AAV2EWN9</accession>
<keyword evidence="10" id="KW-0456">Lyase</keyword>
<evidence type="ECO:0000256" key="11">
    <source>
        <dbReference type="ARBA" id="ARBA00023270"/>
    </source>
</evidence>
<keyword evidence="16" id="KW-1185">Reference proteome</keyword>
<evidence type="ECO:0000313" key="16">
    <source>
        <dbReference type="Proteomes" id="UP001497516"/>
    </source>
</evidence>
<dbReference type="GO" id="GO:0005829">
    <property type="term" value="C:cytosol"/>
    <property type="evidence" value="ECO:0007669"/>
    <property type="project" value="TreeGrafter"/>
</dbReference>
<dbReference type="SUPFAM" id="SSF56276">
    <property type="entry name" value="S-adenosylmethionine decarboxylase"/>
    <property type="match status" value="1"/>
</dbReference>
<protein>
    <recommendedName>
        <fullName evidence="4">adenosylmethionine decarboxylase</fullName>
        <ecNumber evidence="4">4.1.1.50</ecNumber>
    </recommendedName>
</protein>
<keyword evidence="12" id="KW-0670">Pyruvate</keyword>
<dbReference type="EMBL" id="OZ034818">
    <property type="protein sequence ID" value="CAL1389810.1"/>
    <property type="molecule type" value="Genomic_DNA"/>
</dbReference>
<dbReference type="GO" id="GO:0006597">
    <property type="term" value="P:spermine biosynthetic process"/>
    <property type="evidence" value="ECO:0007669"/>
    <property type="project" value="TreeGrafter"/>
</dbReference>
<comment type="pathway">
    <text evidence="2">Amine and polyamine biosynthesis; S-adenosylmethioninamine biosynthesis; S-adenosylmethioninamine from S-adenosyl-L-methionine: step 1/1.</text>
</comment>
<evidence type="ECO:0000256" key="4">
    <source>
        <dbReference type="ARBA" id="ARBA00012357"/>
    </source>
</evidence>
<evidence type="ECO:0000256" key="12">
    <source>
        <dbReference type="ARBA" id="ARBA00023317"/>
    </source>
</evidence>
<evidence type="ECO:0000256" key="2">
    <source>
        <dbReference type="ARBA" id="ARBA00004911"/>
    </source>
</evidence>
<evidence type="ECO:0000256" key="14">
    <source>
        <dbReference type="SAM" id="MobiDB-lite"/>
    </source>
</evidence>
<name>A0AAV2EWN9_9ROSI</name>
<keyword evidence="9" id="KW-0865">Zymogen</keyword>
<evidence type="ECO:0000256" key="13">
    <source>
        <dbReference type="ARBA" id="ARBA00048112"/>
    </source>
</evidence>
<evidence type="ECO:0000256" key="10">
    <source>
        <dbReference type="ARBA" id="ARBA00023239"/>
    </source>
</evidence>
<evidence type="ECO:0000256" key="5">
    <source>
        <dbReference type="ARBA" id="ARBA00022691"/>
    </source>
</evidence>
<dbReference type="InterPro" id="IPR016067">
    <property type="entry name" value="S-AdoMet_deCO2ase_core"/>
</dbReference>
<reference evidence="15 16" key="1">
    <citation type="submission" date="2024-04" db="EMBL/GenBank/DDBJ databases">
        <authorList>
            <person name="Fracassetti M."/>
        </authorList>
    </citation>
    <scope>NUCLEOTIDE SEQUENCE [LARGE SCALE GENOMIC DNA]</scope>
</reference>
<evidence type="ECO:0000256" key="8">
    <source>
        <dbReference type="ARBA" id="ARBA00023115"/>
    </source>
</evidence>
<feature type="region of interest" description="Disordered" evidence="14">
    <location>
        <begin position="113"/>
        <end position="134"/>
    </location>
</feature>
<dbReference type="PANTHER" id="PTHR11570">
    <property type="entry name" value="S-ADENOSYLMETHIONINE DECARBOXYLASE"/>
    <property type="match status" value="1"/>
</dbReference>
<comment type="similarity">
    <text evidence="3">Belongs to the eukaryotic AdoMetDC family.</text>
</comment>
<dbReference type="EC" id="4.1.1.50" evidence="4"/>
<keyword evidence="6" id="KW-0210">Decarboxylase</keyword>
<dbReference type="FunFam" id="3.30.360.50:FF:000001">
    <property type="entry name" value="S-adenosylmethionine decarboxylase proenzyme"/>
    <property type="match status" value="1"/>
</dbReference>
<dbReference type="Gene3D" id="3.30.360.50">
    <property type="entry name" value="S-adenosylmethionine decarboxylase"/>
    <property type="match status" value="1"/>
</dbReference>
<evidence type="ECO:0000313" key="15">
    <source>
        <dbReference type="EMBL" id="CAL1389810.1"/>
    </source>
</evidence>
<evidence type="ECO:0000256" key="3">
    <source>
        <dbReference type="ARBA" id="ARBA00008466"/>
    </source>
</evidence>
<gene>
    <name evidence="15" type="ORF">LTRI10_LOCUS30641</name>
</gene>
<keyword evidence="5" id="KW-0949">S-adenosyl-L-methionine</keyword>
<dbReference type="PANTHER" id="PTHR11570:SF0">
    <property type="entry name" value="S-ADENOSYLMETHIONINE DECARBOXYLASE PROENZYME"/>
    <property type="match status" value="1"/>
</dbReference>
<comment type="cofactor">
    <cofactor evidence="1">
        <name>pyruvate</name>
        <dbReference type="ChEBI" id="CHEBI:15361"/>
    </cofactor>
</comment>
<comment type="catalytic activity">
    <reaction evidence="13">
        <text>S-adenosyl-L-methionine + H(+) = S-adenosyl 3-(methylsulfanyl)propylamine + CO2</text>
        <dbReference type="Rhea" id="RHEA:15981"/>
        <dbReference type="ChEBI" id="CHEBI:15378"/>
        <dbReference type="ChEBI" id="CHEBI:16526"/>
        <dbReference type="ChEBI" id="CHEBI:57443"/>
        <dbReference type="ChEBI" id="CHEBI:59789"/>
        <dbReference type="EC" id="4.1.1.50"/>
    </reaction>
</comment>
<dbReference type="Pfam" id="PF01536">
    <property type="entry name" value="SAM_decarbox"/>
    <property type="match status" value="1"/>
</dbReference>
<dbReference type="Proteomes" id="UP001497516">
    <property type="component" value="Chromosome 5"/>
</dbReference>
<dbReference type="InterPro" id="IPR048283">
    <property type="entry name" value="AdoMetDC-like"/>
</dbReference>
<evidence type="ECO:0000256" key="6">
    <source>
        <dbReference type="ARBA" id="ARBA00022793"/>
    </source>
</evidence>
<sequence>MVVSTSPIGFEGFEKRLEISFSEAQIFKDPNGLLRALTRPQIDLFLDAAKCSIVSSLSNDKLDSYVLFALTGRVGSLYQSPVVGSKTVSLQLGLVDTWQSWRFGGAWSFDPSRDEDEEVLDGGGELSETGKSGKWNSKFRTCRRRRRRGIGGI</sequence>
<evidence type="ECO:0000256" key="1">
    <source>
        <dbReference type="ARBA" id="ARBA00001928"/>
    </source>
</evidence>
<evidence type="ECO:0000256" key="9">
    <source>
        <dbReference type="ARBA" id="ARBA00023145"/>
    </source>
</evidence>
<keyword evidence="7" id="KW-0745">Spermidine biosynthesis</keyword>
<keyword evidence="8" id="KW-0620">Polyamine biosynthesis</keyword>
<dbReference type="AlphaFoldDB" id="A0AAV2EWN9"/>